<proteinExistence type="predicted"/>
<evidence type="ECO:0000313" key="3">
    <source>
        <dbReference type="Proteomes" id="UP000218785"/>
    </source>
</evidence>
<feature type="transmembrane region" description="Helical" evidence="1">
    <location>
        <begin position="90"/>
        <end position="111"/>
    </location>
</feature>
<gene>
    <name evidence="2" type="ORF">NIES37_67220</name>
</gene>
<dbReference type="KEGG" id="ttq:NIES37_67220"/>
<dbReference type="Proteomes" id="UP000218785">
    <property type="component" value="Chromosome"/>
</dbReference>
<name>A0A1Z4NAE9_9CYAN</name>
<feature type="transmembrane region" description="Helical" evidence="1">
    <location>
        <begin position="17"/>
        <end position="36"/>
    </location>
</feature>
<evidence type="ECO:0000313" key="2">
    <source>
        <dbReference type="EMBL" id="BAZ02709.1"/>
    </source>
</evidence>
<keyword evidence="1" id="KW-0812">Transmembrane</keyword>
<keyword evidence="1" id="KW-0472">Membrane</keyword>
<protein>
    <submittedName>
        <fullName evidence="2">Uncharacterized protein</fullName>
    </submittedName>
</protein>
<dbReference type="EMBL" id="AP018248">
    <property type="protein sequence ID" value="BAZ02709.1"/>
    <property type="molecule type" value="Genomic_DNA"/>
</dbReference>
<sequence length="197" mass="22680">MNTQKNINIFPINRPTFYIYILSIFGFISLISLIWLSGNTKYSLRGGAFSSFFLTILVLIISITAVILIFKSNLSRWLKFVLSIPQFLGIMPLTLFIFQLFVVIFIFGAGCRTDFVSPSGKKSIAIDETCYMDCHHAVFRHYWILEKEIGSISHNSQRRCKTEDDFQVIWNSDETAIRLKENNNYPQSQLKGSLLID</sequence>
<accession>A0A1Z4NAE9</accession>
<dbReference type="RefSeq" id="WP_321206877.1">
    <property type="nucleotide sequence ID" value="NZ_CAWNJS010000001.1"/>
</dbReference>
<evidence type="ECO:0000256" key="1">
    <source>
        <dbReference type="SAM" id="Phobius"/>
    </source>
</evidence>
<reference evidence="2 3" key="1">
    <citation type="submission" date="2017-06" db="EMBL/GenBank/DDBJ databases">
        <title>Genome sequencing of cyanobaciteial culture collection at National Institute for Environmental Studies (NIES).</title>
        <authorList>
            <person name="Hirose Y."/>
            <person name="Shimura Y."/>
            <person name="Fujisawa T."/>
            <person name="Nakamura Y."/>
            <person name="Kawachi M."/>
        </authorList>
    </citation>
    <scope>NUCLEOTIDE SEQUENCE [LARGE SCALE GENOMIC DNA]</scope>
    <source>
        <strain evidence="2 3">NIES-37</strain>
    </source>
</reference>
<dbReference type="AlphaFoldDB" id="A0A1Z4NAE9"/>
<keyword evidence="3" id="KW-1185">Reference proteome</keyword>
<keyword evidence="1" id="KW-1133">Transmembrane helix</keyword>
<organism evidence="2 3">
    <name type="scientific">Tolypothrix tenuis PCC 7101</name>
    <dbReference type="NCBI Taxonomy" id="231146"/>
    <lineage>
        <taxon>Bacteria</taxon>
        <taxon>Bacillati</taxon>
        <taxon>Cyanobacteriota</taxon>
        <taxon>Cyanophyceae</taxon>
        <taxon>Nostocales</taxon>
        <taxon>Tolypothrichaceae</taxon>
        <taxon>Tolypothrix</taxon>
    </lineage>
</organism>
<feature type="transmembrane region" description="Helical" evidence="1">
    <location>
        <begin position="48"/>
        <end position="70"/>
    </location>
</feature>